<dbReference type="InterPro" id="IPR037277">
    <property type="entry name" value="Granulin_sf"/>
</dbReference>
<comment type="similarity">
    <text evidence="2">Belongs to the granulin family.</text>
</comment>
<dbReference type="STRING" id="158441.A0A226F5G2"/>
<dbReference type="OMA" id="NTHVECE"/>
<dbReference type="OrthoDB" id="8184319at2759"/>
<dbReference type="Pfam" id="PF00396">
    <property type="entry name" value="Granulin"/>
    <property type="match status" value="2"/>
</dbReference>
<evidence type="ECO:0000256" key="2">
    <source>
        <dbReference type="ARBA" id="ARBA00010093"/>
    </source>
</evidence>
<gene>
    <name evidence="7" type="ORF">Fcan01_03077</name>
</gene>
<accession>A0A226F5G2</accession>
<proteinExistence type="inferred from homology"/>
<evidence type="ECO:0000313" key="8">
    <source>
        <dbReference type="Proteomes" id="UP000198287"/>
    </source>
</evidence>
<name>A0A226F5G2_FOLCA</name>
<organism evidence="7 8">
    <name type="scientific">Folsomia candida</name>
    <name type="common">Springtail</name>
    <dbReference type="NCBI Taxonomy" id="158441"/>
    <lineage>
        <taxon>Eukaryota</taxon>
        <taxon>Metazoa</taxon>
        <taxon>Ecdysozoa</taxon>
        <taxon>Arthropoda</taxon>
        <taxon>Hexapoda</taxon>
        <taxon>Collembola</taxon>
        <taxon>Entomobryomorpha</taxon>
        <taxon>Isotomoidea</taxon>
        <taxon>Isotomidae</taxon>
        <taxon>Proisotominae</taxon>
        <taxon>Folsomia</taxon>
    </lineage>
</organism>
<feature type="domain" description="Granulins" evidence="6">
    <location>
        <begin position="58"/>
        <end position="71"/>
    </location>
</feature>
<dbReference type="Proteomes" id="UP000198287">
    <property type="component" value="Unassembled WGS sequence"/>
</dbReference>
<evidence type="ECO:0000256" key="5">
    <source>
        <dbReference type="SAM" id="SignalP"/>
    </source>
</evidence>
<sequence>MGKHCGVFVVLLHICILIAFVSGDTCPDHKTRCSKTQTCCSDNRGGYGCCPYPGATCCNDGQHCCPHGSKCDTVHSRCIPNEVSEPEWWTMIYKSFTREEWLAQNLITEDGVDSGHNATMVDKKICGGGEQTCPDKYTCCALASGGWGCCPFDGAMCCPDKIHCCPHGKTCDDKGKRCV</sequence>
<comment type="subcellular location">
    <subcellularLocation>
        <location evidence="1">Secreted</location>
    </subcellularLocation>
</comment>
<evidence type="ECO:0000256" key="1">
    <source>
        <dbReference type="ARBA" id="ARBA00004613"/>
    </source>
</evidence>
<keyword evidence="3" id="KW-0964">Secreted</keyword>
<keyword evidence="4" id="KW-1015">Disulfide bond</keyword>
<dbReference type="SMART" id="SM00277">
    <property type="entry name" value="GRAN"/>
    <property type="match status" value="2"/>
</dbReference>
<dbReference type="InterPro" id="IPR000118">
    <property type="entry name" value="Granulin"/>
</dbReference>
<dbReference type="InterPro" id="IPR039036">
    <property type="entry name" value="Granulin_fam"/>
</dbReference>
<evidence type="ECO:0000259" key="6">
    <source>
        <dbReference type="PROSITE" id="PS00799"/>
    </source>
</evidence>
<dbReference type="PROSITE" id="PS00799">
    <property type="entry name" value="GRANULINS"/>
    <property type="match status" value="2"/>
</dbReference>
<feature type="signal peptide" evidence="5">
    <location>
        <begin position="1"/>
        <end position="23"/>
    </location>
</feature>
<evidence type="ECO:0000313" key="7">
    <source>
        <dbReference type="EMBL" id="OXA64421.1"/>
    </source>
</evidence>
<protein>
    <submittedName>
        <fullName evidence="7">Granulins</fullName>
    </submittedName>
</protein>
<feature type="chain" id="PRO_5013234455" evidence="5">
    <location>
        <begin position="24"/>
        <end position="179"/>
    </location>
</feature>
<keyword evidence="8" id="KW-1185">Reference proteome</keyword>
<keyword evidence="5" id="KW-0732">Signal</keyword>
<dbReference type="Gene3D" id="2.10.25.160">
    <property type="entry name" value="Granulin"/>
    <property type="match status" value="2"/>
</dbReference>
<dbReference type="PANTHER" id="PTHR12274">
    <property type="entry name" value="GRANULIN"/>
    <property type="match status" value="1"/>
</dbReference>
<dbReference type="GO" id="GO:0005576">
    <property type="term" value="C:extracellular region"/>
    <property type="evidence" value="ECO:0007669"/>
    <property type="project" value="UniProtKB-SubCell"/>
</dbReference>
<dbReference type="AlphaFoldDB" id="A0A226F5G2"/>
<dbReference type="EMBL" id="LNIX01000001">
    <property type="protein sequence ID" value="OXA64421.1"/>
    <property type="molecule type" value="Genomic_DNA"/>
</dbReference>
<comment type="caution">
    <text evidence="7">The sequence shown here is derived from an EMBL/GenBank/DDBJ whole genome shotgun (WGS) entry which is preliminary data.</text>
</comment>
<dbReference type="SUPFAM" id="SSF57277">
    <property type="entry name" value="Granulin repeat"/>
    <property type="match status" value="2"/>
</dbReference>
<evidence type="ECO:0000256" key="3">
    <source>
        <dbReference type="ARBA" id="ARBA00022525"/>
    </source>
</evidence>
<evidence type="ECO:0000256" key="4">
    <source>
        <dbReference type="ARBA" id="ARBA00023157"/>
    </source>
</evidence>
<reference evidence="7 8" key="1">
    <citation type="submission" date="2015-12" db="EMBL/GenBank/DDBJ databases">
        <title>The genome of Folsomia candida.</title>
        <authorList>
            <person name="Faddeeva A."/>
            <person name="Derks M.F."/>
            <person name="Anvar Y."/>
            <person name="Smit S."/>
            <person name="Van Straalen N."/>
            <person name="Roelofs D."/>
        </authorList>
    </citation>
    <scope>NUCLEOTIDE SEQUENCE [LARGE SCALE GENOMIC DNA]</scope>
    <source>
        <strain evidence="7 8">VU population</strain>
        <tissue evidence="7">Whole body</tissue>
    </source>
</reference>
<dbReference type="PANTHER" id="PTHR12274:SF3">
    <property type="entry name" value="PROGRANULIN"/>
    <property type="match status" value="1"/>
</dbReference>
<feature type="domain" description="Granulins" evidence="6">
    <location>
        <begin position="158"/>
        <end position="171"/>
    </location>
</feature>